<evidence type="ECO:0000256" key="2">
    <source>
        <dbReference type="SAM" id="MobiDB-lite"/>
    </source>
</evidence>
<accession>A0A439D5Z4</accession>
<keyword evidence="4" id="KW-1185">Reference proteome</keyword>
<proteinExistence type="inferred from homology"/>
<dbReference type="NCBIfam" id="NF041278">
    <property type="entry name" value="CmcJ_NvfI_EfuI"/>
    <property type="match status" value="1"/>
</dbReference>
<reference evidence="3 4" key="1">
    <citation type="submission" date="2018-12" db="EMBL/GenBank/DDBJ databases">
        <title>Draft genome sequence of Xylaria grammica IHI A82.</title>
        <authorList>
            <person name="Buettner E."/>
            <person name="Kellner H."/>
        </authorList>
    </citation>
    <scope>NUCLEOTIDE SEQUENCE [LARGE SCALE GENOMIC DNA]</scope>
    <source>
        <strain evidence="3 4">IHI A82</strain>
    </source>
</reference>
<dbReference type="PANTHER" id="PTHR34598:SF3">
    <property type="entry name" value="OXIDOREDUCTASE AN1597"/>
    <property type="match status" value="1"/>
</dbReference>
<organism evidence="3 4">
    <name type="scientific">Xylaria grammica</name>
    <dbReference type="NCBI Taxonomy" id="363999"/>
    <lineage>
        <taxon>Eukaryota</taxon>
        <taxon>Fungi</taxon>
        <taxon>Dikarya</taxon>
        <taxon>Ascomycota</taxon>
        <taxon>Pezizomycotina</taxon>
        <taxon>Sordariomycetes</taxon>
        <taxon>Xylariomycetidae</taxon>
        <taxon>Xylariales</taxon>
        <taxon>Xylariaceae</taxon>
        <taxon>Xylaria</taxon>
    </lineage>
</organism>
<dbReference type="GO" id="GO:0016491">
    <property type="term" value="F:oxidoreductase activity"/>
    <property type="evidence" value="ECO:0007669"/>
    <property type="project" value="InterPro"/>
</dbReference>
<evidence type="ECO:0008006" key="5">
    <source>
        <dbReference type="Google" id="ProtNLM"/>
    </source>
</evidence>
<dbReference type="Proteomes" id="UP000286045">
    <property type="component" value="Unassembled WGS sequence"/>
</dbReference>
<gene>
    <name evidence="3" type="ORF">EKO27_g5301</name>
</gene>
<protein>
    <recommendedName>
        <fullName evidence="5">Methyltransferase</fullName>
    </recommendedName>
</protein>
<name>A0A439D5Z4_9PEZI</name>
<feature type="region of interest" description="Disordered" evidence="2">
    <location>
        <begin position="119"/>
        <end position="143"/>
    </location>
</feature>
<dbReference type="AlphaFoldDB" id="A0A439D5Z4"/>
<comment type="similarity">
    <text evidence="1">Belongs to the asaB hydroxylase/desaturase family.</text>
</comment>
<evidence type="ECO:0000313" key="4">
    <source>
        <dbReference type="Proteomes" id="UP000286045"/>
    </source>
</evidence>
<dbReference type="PANTHER" id="PTHR34598">
    <property type="entry name" value="BLL6449 PROTEIN"/>
    <property type="match status" value="1"/>
</dbReference>
<dbReference type="EMBL" id="RYZI01000139">
    <property type="protein sequence ID" value="RWA09810.1"/>
    <property type="molecule type" value="Genomic_DNA"/>
</dbReference>
<evidence type="ECO:0000313" key="3">
    <source>
        <dbReference type="EMBL" id="RWA09810.1"/>
    </source>
</evidence>
<comment type="caution">
    <text evidence="3">The sequence shown here is derived from an EMBL/GenBank/DDBJ whole genome shotgun (WGS) entry which is preliminary data.</text>
</comment>
<dbReference type="InterPro" id="IPR044053">
    <property type="entry name" value="AsaB-like"/>
</dbReference>
<evidence type="ECO:0000256" key="1">
    <source>
        <dbReference type="ARBA" id="ARBA00023604"/>
    </source>
</evidence>
<sequence length="267" mass="31186">MAMVQSHMAFLEPWAGREESPYVRGLTTEEYPRQNFTNLDYTVQFQDARQEMSSFKLDTHGFEFHRDDGIDEELVGAIRRKDKPFITEKYYPVVDNIIKTKTGAQRVIIFDHTYRRRDPSLDPSVNKDGNEQPASVVESSVTQGTTPRRFFGEECSVWRPINGIVEDWPLAVMDYRSVQRTDIHPTNIFKERHERMGQTVSINYNRDQKWFYLPNQSTNEVTIIKIWDSKEDAAKLCPHGAFPYADADTEAKPRESLEVRCLVFYEE</sequence>